<keyword evidence="2" id="KW-0489">Methyltransferase</keyword>
<dbReference type="CDD" id="cd02440">
    <property type="entry name" value="AdoMet_MTases"/>
    <property type="match status" value="1"/>
</dbReference>
<proteinExistence type="predicted"/>
<evidence type="ECO:0000313" key="2">
    <source>
        <dbReference type="EMBL" id="SUY20575.1"/>
    </source>
</evidence>
<dbReference type="AlphaFoldDB" id="A0A346UY21"/>
<dbReference type="EMBL" id="UFWD01000001">
    <property type="protein sequence ID" value="SUY20575.1"/>
    <property type="molecule type" value="Genomic_DNA"/>
</dbReference>
<dbReference type="GO" id="GO:0008168">
    <property type="term" value="F:methyltransferase activity"/>
    <property type="evidence" value="ECO:0007669"/>
    <property type="project" value="UniProtKB-KW"/>
</dbReference>
<dbReference type="Pfam" id="PF08242">
    <property type="entry name" value="Methyltransf_12"/>
    <property type="match status" value="1"/>
</dbReference>
<dbReference type="Gene3D" id="3.40.50.150">
    <property type="entry name" value="Vaccinia Virus protein VP39"/>
    <property type="match status" value="1"/>
</dbReference>
<dbReference type="PANTHER" id="PTHR43861:SF6">
    <property type="entry name" value="METHYLTRANSFERASE TYPE 11"/>
    <property type="match status" value="1"/>
</dbReference>
<gene>
    <name evidence="2" type="ORF">NCTC13307_00229</name>
</gene>
<reference evidence="2" key="1">
    <citation type="submission" date="2018-06" db="EMBL/GenBank/DDBJ databases">
        <authorList>
            <consortium name="Pathogen Informatics"/>
            <person name="Doyle S."/>
        </authorList>
    </citation>
    <scope>NUCLEOTIDE SEQUENCE</scope>
    <source>
        <strain evidence="2">NCTC13307</strain>
    </source>
</reference>
<dbReference type="InterPro" id="IPR013217">
    <property type="entry name" value="Methyltransf_12"/>
</dbReference>
<organism evidence="2">
    <name type="scientific">Clostridioides difficile</name>
    <name type="common">Peptoclostridium difficile</name>
    <dbReference type="NCBI Taxonomy" id="1496"/>
    <lineage>
        <taxon>Bacteria</taxon>
        <taxon>Bacillati</taxon>
        <taxon>Bacillota</taxon>
        <taxon>Clostridia</taxon>
        <taxon>Peptostreptococcales</taxon>
        <taxon>Peptostreptococcaceae</taxon>
        <taxon>Clostridioides</taxon>
    </lineage>
</organism>
<sequence length="246" mass="28669">MGNATRIYEKHVDIKKDTVQDFWNKRAKKHIPENPYISVKCNDQNPDYAKNLDKYEKEIIIPKLNITRNSNILDIGCGVGRLADDIVPICNYYLGTDFAEDLISIAKKRFSDNDCDFQVCDFINTLYDTKVKSKMPFDTILLAGVTMYINDDELKIALKNLLGILDKKATIYISIPIGINKRLTLKEFYSKELNSEYNVIYRTIEEYEEILKPLLDEGFEIVESKSFLTDINQYSDTERHYFILKR</sequence>
<accession>A0A346UY21</accession>
<dbReference type="GO" id="GO:0032259">
    <property type="term" value="P:methylation"/>
    <property type="evidence" value="ECO:0007669"/>
    <property type="project" value="UniProtKB-KW"/>
</dbReference>
<dbReference type="SMR" id="A0A346UY21"/>
<dbReference type="SUPFAM" id="SSF53335">
    <property type="entry name" value="S-adenosyl-L-methionine-dependent methyltransferases"/>
    <property type="match status" value="1"/>
</dbReference>
<keyword evidence="2" id="KW-0808">Transferase</keyword>
<evidence type="ECO:0000259" key="1">
    <source>
        <dbReference type="Pfam" id="PF08242"/>
    </source>
</evidence>
<dbReference type="InterPro" id="IPR029063">
    <property type="entry name" value="SAM-dependent_MTases_sf"/>
</dbReference>
<protein>
    <submittedName>
        <fullName evidence="2">Bifunctional 3-demethylubiquinone-9 3-methyltransferase/ 2-octaprenyl-6-hydroxy phenol methylase</fullName>
    </submittedName>
</protein>
<feature type="domain" description="Methyltransferase type 12" evidence="1">
    <location>
        <begin position="73"/>
        <end position="166"/>
    </location>
</feature>
<dbReference type="RefSeq" id="WP_011860694.1">
    <property type="nucleotide sequence ID" value="NZ_BIQI01000006.1"/>
</dbReference>
<name>A0A346UY21_CLODI</name>
<keyword evidence="2" id="KW-0830">Ubiquinone</keyword>
<dbReference type="KEGG" id="pdf:CD630DERM_02430"/>
<dbReference type="PANTHER" id="PTHR43861">
    <property type="entry name" value="TRANS-ACONITATE 2-METHYLTRANSFERASE-RELATED"/>
    <property type="match status" value="1"/>
</dbReference>